<comment type="caution">
    <text evidence="1">The sequence shown here is derived from an EMBL/GenBank/DDBJ whole genome shotgun (WGS) entry which is preliminary data.</text>
</comment>
<name>A0ACB8AJT1_9AGAM</name>
<evidence type="ECO:0000313" key="2">
    <source>
        <dbReference type="Proteomes" id="UP000790377"/>
    </source>
</evidence>
<accession>A0ACB8AJT1</accession>
<keyword evidence="2" id="KW-1185">Reference proteome</keyword>
<organism evidence="1 2">
    <name type="scientific">Hygrophoropsis aurantiaca</name>
    <dbReference type="NCBI Taxonomy" id="72124"/>
    <lineage>
        <taxon>Eukaryota</taxon>
        <taxon>Fungi</taxon>
        <taxon>Dikarya</taxon>
        <taxon>Basidiomycota</taxon>
        <taxon>Agaricomycotina</taxon>
        <taxon>Agaricomycetes</taxon>
        <taxon>Agaricomycetidae</taxon>
        <taxon>Boletales</taxon>
        <taxon>Coniophorineae</taxon>
        <taxon>Hygrophoropsidaceae</taxon>
        <taxon>Hygrophoropsis</taxon>
    </lineage>
</organism>
<dbReference type="Proteomes" id="UP000790377">
    <property type="component" value="Unassembled WGS sequence"/>
</dbReference>
<reference evidence="1" key="1">
    <citation type="journal article" date="2021" name="New Phytol.">
        <title>Evolutionary innovations through gain and loss of genes in the ectomycorrhizal Boletales.</title>
        <authorList>
            <person name="Wu G."/>
            <person name="Miyauchi S."/>
            <person name="Morin E."/>
            <person name="Kuo A."/>
            <person name="Drula E."/>
            <person name="Varga T."/>
            <person name="Kohler A."/>
            <person name="Feng B."/>
            <person name="Cao Y."/>
            <person name="Lipzen A."/>
            <person name="Daum C."/>
            <person name="Hundley H."/>
            <person name="Pangilinan J."/>
            <person name="Johnson J."/>
            <person name="Barry K."/>
            <person name="LaButti K."/>
            <person name="Ng V."/>
            <person name="Ahrendt S."/>
            <person name="Min B."/>
            <person name="Choi I.G."/>
            <person name="Park H."/>
            <person name="Plett J.M."/>
            <person name="Magnuson J."/>
            <person name="Spatafora J.W."/>
            <person name="Nagy L.G."/>
            <person name="Henrissat B."/>
            <person name="Grigoriev I.V."/>
            <person name="Yang Z.L."/>
            <person name="Xu J."/>
            <person name="Martin F.M."/>
        </authorList>
    </citation>
    <scope>NUCLEOTIDE SEQUENCE</scope>
    <source>
        <strain evidence="1">ATCC 28755</strain>
    </source>
</reference>
<gene>
    <name evidence="1" type="ORF">BJ138DRAFT_1111635</name>
</gene>
<sequence length="467" mass="53116">MERQQHRQHANQTEHARNVAFAAPVILPLKVNSSRYGPSPTTSPVDLTGSLQREDKYPAAHGGFGDIWKCFLKTESKLIPVAVKALRPHVSSEEDRRKKSKRLQRELSVWQRLRHENVLPLLGVTSGFGPFTSMICPWLDNGTLTTYLERYQKKLANMDRFLLLTEIASGLRYLHSNSVIHGDLTGSNVLIDHNGSARLADFGLSIAILEFQGTSNLTSCIRGAVRWAAPELYDIRGNGEIPRPTTRIDIYSFGSIMLQVLSGKVPYYYLKNDAQVLIELSREIVPKRPTNLEIADLYWDFIQRCWSTYKSGAHRPTMDEIVHFVNWHHTLSNTRTVINITFRSSSRRHHGSTTALQMHRRVESFRGEIETAAIYPALVVALEYTHERPETVMGTLALLLKDLCDALKKLIGVLYRWVTRDTNQAGVSDIFVCIAEDVEVVAQILEMYQYTDNPRSDLLPCILLKYR</sequence>
<proteinExistence type="predicted"/>
<dbReference type="EMBL" id="MU267635">
    <property type="protein sequence ID" value="KAH7913189.1"/>
    <property type="molecule type" value="Genomic_DNA"/>
</dbReference>
<evidence type="ECO:0000313" key="1">
    <source>
        <dbReference type="EMBL" id="KAH7913189.1"/>
    </source>
</evidence>
<protein>
    <submittedName>
        <fullName evidence="1">Kinase-like domain-containing protein</fullName>
    </submittedName>
</protein>